<accession>A0A8E2JFQ4</accession>
<protein>
    <submittedName>
        <fullName evidence="3">Uncharacterized protein</fullName>
    </submittedName>
</protein>
<proteinExistence type="predicted"/>
<dbReference type="OrthoDB" id="5324651at2759"/>
<dbReference type="AlphaFoldDB" id="A0A8E2JFQ4"/>
<organism evidence="3 4">
    <name type="scientific">Lepidopterella palustris CBS 459.81</name>
    <dbReference type="NCBI Taxonomy" id="1314670"/>
    <lineage>
        <taxon>Eukaryota</taxon>
        <taxon>Fungi</taxon>
        <taxon>Dikarya</taxon>
        <taxon>Ascomycota</taxon>
        <taxon>Pezizomycotina</taxon>
        <taxon>Dothideomycetes</taxon>
        <taxon>Pleosporomycetidae</taxon>
        <taxon>Mytilinidiales</taxon>
        <taxon>Argynnaceae</taxon>
        <taxon>Lepidopterella</taxon>
    </lineage>
</organism>
<feature type="coiled-coil region" evidence="1">
    <location>
        <begin position="223"/>
        <end position="264"/>
    </location>
</feature>
<keyword evidence="1" id="KW-0175">Coiled coil</keyword>
<evidence type="ECO:0000313" key="4">
    <source>
        <dbReference type="Proteomes" id="UP000250266"/>
    </source>
</evidence>
<sequence>MYRGRPDNQGLKMPANTTRLMAKKNPPDERVVYLALKNVFKGTYAEIPKLRFPEVFDVSPAQSAEREASEAEAARNEANAIKDALQGHQDSTREVIQSEEAAESESVETHKNPEQSASKAPFHIPSLFPVYLPFATQHFLLVKVQTILERACFDFGQQTIPDIMQKNRWDCPESAELNLWATEFLKRQGVFHKRKDIGQSLENLFCSVADIRHAAVHRIHMAIEELERNKHVLSSKLEETRKSIAAQREELDRLEKAAVSEMIREDGDYQQFAGRNLLQGITPEEVTVLGAATTEKGTDSDVEDTESADNDKDSSCTECPPGG</sequence>
<keyword evidence="4" id="KW-1185">Reference proteome</keyword>
<dbReference type="EMBL" id="KV744967">
    <property type="protein sequence ID" value="OCK80284.1"/>
    <property type="molecule type" value="Genomic_DNA"/>
</dbReference>
<dbReference type="Proteomes" id="UP000250266">
    <property type="component" value="Unassembled WGS sequence"/>
</dbReference>
<name>A0A8E2JFQ4_9PEZI</name>
<feature type="region of interest" description="Disordered" evidence="2">
    <location>
        <begin position="86"/>
        <end position="118"/>
    </location>
</feature>
<evidence type="ECO:0000256" key="1">
    <source>
        <dbReference type="SAM" id="Coils"/>
    </source>
</evidence>
<evidence type="ECO:0000313" key="3">
    <source>
        <dbReference type="EMBL" id="OCK80284.1"/>
    </source>
</evidence>
<feature type="region of interest" description="Disordered" evidence="2">
    <location>
        <begin position="289"/>
        <end position="323"/>
    </location>
</feature>
<evidence type="ECO:0000256" key="2">
    <source>
        <dbReference type="SAM" id="MobiDB-lite"/>
    </source>
</evidence>
<reference evidence="3 4" key="1">
    <citation type="journal article" date="2016" name="Nat. Commun.">
        <title>Ectomycorrhizal ecology is imprinted in the genome of the dominant symbiotic fungus Cenococcum geophilum.</title>
        <authorList>
            <consortium name="DOE Joint Genome Institute"/>
            <person name="Peter M."/>
            <person name="Kohler A."/>
            <person name="Ohm R.A."/>
            <person name="Kuo A."/>
            <person name="Krutzmann J."/>
            <person name="Morin E."/>
            <person name="Arend M."/>
            <person name="Barry K.W."/>
            <person name="Binder M."/>
            <person name="Choi C."/>
            <person name="Clum A."/>
            <person name="Copeland A."/>
            <person name="Grisel N."/>
            <person name="Haridas S."/>
            <person name="Kipfer T."/>
            <person name="LaButti K."/>
            <person name="Lindquist E."/>
            <person name="Lipzen A."/>
            <person name="Maire R."/>
            <person name="Meier B."/>
            <person name="Mihaltcheva S."/>
            <person name="Molinier V."/>
            <person name="Murat C."/>
            <person name="Poggeler S."/>
            <person name="Quandt C.A."/>
            <person name="Sperisen C."/>
            <person name="Tritt A."/>
            <person name="Tisserant E."/>
            <person name="Crous P.W."/>
            <person name="Henrissat B."/>
            <person name="Nehls U."/>
            <person name="Egli S."/>
            <person name="Spatafora J.W."/>
            <person name="Grigoriev I.V."/>
            <person name="Martin F.M."/>
        </authorList>
    </citation>
    <scope>NUCLEOTIDE SEQUENCE [LARGE SCALE GENOMIC DNA]</scope>
    <source>
        <strain evidence="3 4">CBS 459.81</strain>
    </source>
</reference>
<gene>
    <name evidence="3" type="ORF">K432DRAFT_434859</name>
</gene>